<dbReference type="AlphaFoldDB" id="A0AAW0A1S4"/>
<sequence>MSKDAFLWYRRVVNGLPKKEAYIIRGGNGYEAVVTNGLDVTGPSENTVLGNIDRCLESTSDIINFLGFRRHRSPPRSYHHLAPRPLLGVVLSRLSLASTAGFYSPVGLTSPCDLPGAHNVDSRSETICDANRPPPLVSPSPQIPPPSAQCPSASSLCYRLVWLRSSRRFDGYTSLSLSPALAINASFVHTLLCRCSLMLLSGFCTGIDCGLTASLTEFLILTNGHWKDDSLHRRDCAAKSHTKLNLSLRTLAAWPSHQPT</sequence>
<evidence type="ECO:0000313" key="2">
    <source>
        <dbReference type="Proteomes" id="UP001362999"/>
    </source>
</evidence>
<dbReference type="EMBL" id="JAWWNJ010000090">
    <property type="protein sequence ID" value="KAK6997441.1"/>
    <property type="molecule type" value="Genomic_DNA"/>
</dbReference>
<accession>A0AAW0A1S4</accession>
<name>A0AAW0A1S4_9AGAR</name>
<proteinExistence type="predicted"/>
<keyword evidence="2" id="KW-1185">Reference proteome</keyword>
<gene>
    <name evidence="1" type="ORF">R3P38DRAFT_3219466</name>
</gene>
<organism evidence="1 2">
    <name type="scientific">Favolaschia claudopus</name>
    <dbReference type="NCBI Taxonomy" id="2862362"/>
    <lineage>
        <taxon>Eukaryota</taxon>
        <taxon>Fungi</taxon>
        <taxon>Dikarya</taxon>
        <taxon>Basidiomycota</taxon>
        <taxon>Agaricomycotina</taxon>
        <taxon>Agaricomycetes</taxon>
        <taxon>Agaricomycetidae</taxon>
        <taxon>Agaricales</taxon>
        <taxon>Marasmiineae</taxon>
        <taxon>Mycenaceae</taxon>
        <taxon>Favolaschia</taxon>
    </lineage>
</organism>
<comment type="caution">
    <text evidence="1">The sequence shown here is derived from an EMBL/GenBank/DDBJ whole genome shotgun (WGS) entry which is preliminary data.</text>
</comment>
<evidence type="ECO:0000313" key="1">
    <source>
        <dbReference type="EMBL" id="KAK6997441.1"/>
    </source>
</evidence>
<dbReference type="Proteomes" id="UP001362999">
    <property type="component" value="Unassembled WGS sequence"/>
</dbReference>
<protein>
    <submittedName>
        <fullName evidence="1">Uncharacterized protein</fullName>
    </submittedName>
</protein>
<reference evidence="1 2" key="1">
    <citation type="journal article" date="2024" name="J Genomics">
        <title>Draft genome sequencing and assembly of Favolaschia claudopus CIRM-BRFM 2984 isolated from oak limbs.</title>
        <authorList>
            <person name="Navarro D."/>
            <person name="Drula E."/>
            <person name="Chaduli D."/>
            <person name="Cazenave R."/>
            <person name="Ahrendt S."/>
            <person name="Wang J."/>
            <person name="Lipzen A."/>
            <person name="Daum C."/>
            <person name="Barry K."/>
            <person name="Grigoriev I.V."/>
            <person name="Favel A."/>
            <person name="Rosso M.N."/>
            <person name="Martin F."/>
        </authorList>
    </citation>
    <scope>NUCLEOTIDE SEQUENCE [LARGE SCALE GENOMIC DNA]</scope>
    <source>
        <strain evidence="1 2">CIRM-BRFM 2984</strain>
    </source>
</reference>